<keyword evidence="8" id="KW-0067">ATP-binding</keyword>
<reference evidence="11" key="1">
    <citation type="submission" date="2018-04" db="EMBL/GenBank/DDBJ databases">
        <title>Draft genome sequence of the Candidatus Spirobacillus cienkowskii, a pathogen of freshwater Daphnia species, reconstructed from hemolymph metagenomic reads.</title>
        <authorList>
            <person name="Bresciani L."/>
            <person name="Lemos L.N."/>
            <person name="Wale N."/>
            <person name="Lin J.Y."/>
            <person name="Fernandes G.R."/>
            <person name="Duffy M.A."/>
            <person name="Rodrigues J.M."/>
        </authorList>
    </citation>
    <scope>NUCLEOTIDE SEQUENCE [LARGE SCALE GENOMIC DNA]</scope>
    <source>
        <strain evidence="11">Binning01</strain>
    </source>
</reference>
<comment type="caution">
    <text evidence="11">The sequence shown here is derived from an EMBL/GenBank/DDBJ whole genome shotgun (WGS) entry which is preliminary data.</text>
</comment>
<dbReference type="InterPro" id="IPR006195">
    <property type="entry name" value="aa-tRNA-synth_II"/>
</dbReference>
<keyword evidence="5 8" id="KW-0648">Protein biosynthesis</keyword>
<dbReference type="InterPro" id="IPR004154">
    <property type="entry name" value="Anticodon-bd"/>
</dbReference>
<evidence type="ECO:0000256" key="5">
    <source>
        <dbReference type="ARBA" id="ARBA00022917"/>
    </source>
</evidence>
<dbReference type="CDD" id="cd00773">
    <property type="entry name" value="HisRS-like_core"/>
    <property type="match status" value="1"/>
</dbReference>
<dbReference type="GO" id="GO:0005524">
    <property type="term" value="F:ATP binding"/>
    <property type="evidence" value="ECO:0007669"/>
    <property type="project" value="UniProtKB-UniRule"/>
</dbReference>
<comment type="subcellular location">
    <subcellularLocation>
        <location evidence="8">Cytoplasm</location>
    </subcellularLocation>
</comment>
<dbReference type="InterPro" id="IPR004516">
    <property type="entry name" value="HisRS/HisZ"/>
</dbReference>
<gene>
    <name evidence="8" type="primary">hisS</name>
    <name evidence="11" type="ORF">DCC88_09225</name>
</gene>
<feature type="binding site" evidence="9">
    <location>
        <position position="139"/>
    </location>
    <ligand>
        <name>L-histidine</name>
        <dbReference type="ChEBI" id="CHEBI:57595"/>
    </ligand>
</feature>
<dbReference type="InterPro" id="IPR015807">
    <property type="entry name" value="His-tRNA-ligase"/>
</dbReference>
<dbReference type="Gene3D" id="3.30.930.10">
    <property type="entry name" value="Bira Bifunctional Protein, Domain 2"/>
    <property type="match status" value="1"/>
</dbReference>
<dbReference type="SUPFAM" id="SSF55681">
    <property type="entry name" value="Class II aaRS and biotin synthetases"/>
    <property type="match status" value="1"/>
</dbReference>
<feature type="domain" description="Aminoacyl-transfer RNA synthetases class-II family profile" evidence="10">
    <location>
        <begin position="19"/>
        <end position="262"/>
    </location>
</feature>
<dbReference type="PROSITE" id="PS50862">
    <property type="entry name" value="AA_TRNA_LIGASE_II"/>
    <property type="match status" value="1"/>
</dbReference>
<feature type="binding site" evidence="9">
    <location>
        <begin position="283"/>
        <end position="284"/>
    </location>
    <ligand>
        <name>L-histidine</name>
        <dbReference type="ChEBI" id="CHEBI:57595"/>
    </ligand>
</feature>
<keyword evidence="4 8" id="KW-0547">Nucleotide-binding</keyword>
<comment type="similarity">
    <text evidence="1 8">Belongs to the class-II aminoacyl-tRNA synthetase family.</text>
</comment>
<evidence type="ECO:0000256" key="2">
    <source>
        <dbReference type="ARBA" id="ARBA00011738"/>
    </source>
</evidence>
<evidence type="ECO:0000313" key="11">
    <source>
        <dbReference type="EMBL" id="RDB35585.1"/>
    </source>
</evidence>
<sequence>MAQNLLKNKKTILSTQGYRGTRDFYPEAQRIKNFVNSKIHQLLKSYGYEEYSGPFVEHLELYAAKSSEEIVKDQLYSFQDKGERKLAIRPEMTPTLARMIASKQKELLKPIRWYSIPTCMRFERPQRGRLREFDQLNVDLFGGNALDEDVEIIMTAIDILRSLGGQYSDFQVKINHRGIINQFLANIIKISQDNISPILRLFDKKDKLSESDFNQQCQNLNLNDKQIKSINTFLQASIDEVIDLLGPYAQSAQDLKQRLDILTTLTSSECIKFAPDIMRGFDYYTGMVFEVFDTHPDNHRALFGGGRYDNLVGAFGGDELPGVGYGVGDVSLTNFMEVHGLLPRLFKETHVCVLRFSQTDRLMALQLAKQLRARNLNVETSITESKFGKQIQNAEKLGAKAVAFVGQEEMEKNAFSVKWLHSGQQETFTNNAEGYSNFKEKLMSFI</sequence>
<dbReference type="InterPro" id="IPR036621">
    <property type="entry name" value="Anticodon-bd_dom_sf"/>
</dbReference>
<dbReference type="HAMAP" id="MF_00127">
    <property type="entry name" value="His_tRNA_synth"/>
    <property type="match status" value="1"/>
</dbReference>
<dbReference type="GO" id="GO:0006427">
    <property type="term" value="P:histidyl-tRNA aminoacylation"/>
    <property type="evidence" value="ECO:0007669"/>
    <property type="project" value="UniProtKB-UniRule"/>
</dbReference>
<evidence type="ECO:0000256" key="4">
    <source>
        <dbReference type="ARBA" id="ARBA00022741"/>
    </source>
</evidence>
<dbReference type="InterPro" id="IPR041715">
    <property type="entry name" value="HisRS-like_core"/>
</dbReference>
<name>A0A369KS89_9BACT</name>
<dbReference type="GO" id="GO:0005737">
    <property type="term" value="C:cytoplasm"/>
    <property type="evidence" value="ECO:0007669"/>
    <property type="project" value="UniProtKB-SubCell"/>
</dbReference>
<dbReference type="EMBL" id="QOVW01000080">
    <property type="protein sequence ID" value="RDB35585.1"/>
    <property type="molecule type" value="Genomic_DNA"/>
</dbReference>
<dbReference type="Proteomes" id="UP000253934">
    <property type="component" value="Unassembled WGS sequence"/>
</dbReference>
<dbReference type="Pfam" id="PF13393">
    <property type="entry name" value="tRNA-synt_His"/>
    <property type="match status" value="1"/>
</dbReference>
<evidence type="ECO:0000256" key="7">
    <source>
        <dbReference type="ARBA" id="ARBA00047639"/>
    </source>
</evidence>
<dbReference type="Pfam" id="PF03129">
    <property type="entry name" value="HGTP_anticodon"/>
    <property type="match status" value="1"/>
</dbReference>
<dbReference type="PANTHER" id="PTHR43707">
    <property type="entry name" value="HISTIDYL-TRNA SYNTHETASE"/>
    <property type="match status" value="1"/>
</dbReference>
<accession>A0A369KS89</accession>
<evidence type="ECO:0000256" key="8">
    <source>
        <dbReference type="HAMAP-Rule" id="MF_00127"/>
    </source>
</evidence>
<keyword evidence="12" id="KW-1185">Reference proteome</keyword>
<feature type="binding site" evidence="9">
    <location>
        <begin position="91"/>
        <end position="93"/>
    </location>
    <ligand>
        <name>L-histidine</name>
        <dbReference type="ChEBI" id="CHEBI:57595"/>
    </ligand>
</feature>
<evidence type="ECO:0000256" key="9">
    <source>
        <dbReference type="PIRSR" id="PIRSR001549-1"/>
    </source>
</evidence>
<dbReference type="NCBIfam" id="TIGR00442">
    <property type="entry name" value="hisS"/>
    <property type="match status" value="1"/>
</dbReference>
<evidence type="ECO:0000313" key="12">
    <source>
        <dbReference type="Proteomes" id="UP000253934"/>
    </source>
</evidence>
<keyword evidence="3 8" id="KW-0436">Ligase</keyword>
<dbReference type="EC" id="6.1.1.21" evidence="8"/>
<evidence type="ECO:0000256" key="6">
    <source>
        <dbReference type="ARBA" id="ARBA00023146"/>
    </source>
</evidence>
<dbReference type="PANTHER" id="PTHR43707:SF1">
    <property type="entry name" value="HISTIDINE--TRNA LIGASE, MITOCHONDRIAL-RELATED"/>
    <property type="match status" value="1"/>
</dbReference>
<feature type="binding site" evidence="9">
    <location>
        <position position="135"/>
    </location>
    <ligand>
        <name>L-histidine</name>
        <dbReference type="ChEBI" id="CHEBI:57595"/>
    </ligand>
</feature>
<comment type="catalytic activity">
    <reaction evidence="7 8">
        <text>tRNA(His) + L-histidine + ATP = L-histidyl-tRNA(His) + AMP + diphosphate + H(+)</text>
        <dbReference type="Rhea" id="RHEA:17313"/>
        <dbReference type="Rhea" id="RHEA-COMP:9665"/>
        <dbReference type="Rhea" id="RHEA-COMP:9689"/>
        <dbReference type="ChEBI" id="CHEBI:15378"/>
        <dbReference type="ChEBI" id="CHEBI:30616"/>
        <dbReference type="ChEBI" id="CHEBI:33019"/>
        <dbReference type="ChEBI" id="CHEBI:57595"/>
        <dbReference type="ChEBI" id="CHEBI:78442"/>
        <dbReference type="ChEBI" id="CHEBI:78527"/>
        <dbReference type="ChEBI" id="CHEBI:456215"/>
        <dbReference type="EC" id="6.1.1.21"/>
    </reaction>
</comment>
<evidence type="ECO:0000256" key="3">
    <source>
        <dbReference type="ARBA" id="ARBA00022598"/>
    </source>
</evidence>
<dbReference type="InterPro" id="IPR045864">
    <property type="entry name" value="aa-tRNA-synth_II/BPL/LPL"/>
</dbReference>
<feature type="binding site" evidence="9">
    <location>
        <position position="279"/>
    </location>
    <ligand>
        <name>L-histidine</name>
        <dbReference type="ChEBI" id="CHEBI:57595"/>
    </ligand>
</feature>
<proteinExistence type="inferred from homology"/>
<dbReference type="Gene3D" id="3.40.50.800">
    <property type="entry name" value="Anticodon-binding domain"/>
    <property type="match status" value="1"/>
</dbReference>
<organism evidence="11 12">
    <name type="scientific">Spirobacillus cienkowskii</name>
    <dbReference type="NCBI Taxonomy" id="495820"/>
    <lineage>
        <taxon>Bacteria</taxon>
        <taxon>Pseudomonadati</taxon>
        <taxon>Bdellovibrionota</taxon>
        <taxon>Oligoflexia</taxon>
        <taxon>Silvanigrellales</taxon>
        <taxon>Spirobacillus</taxon>
    </lineage>
</organism>
<dbReference type="SUPFAM" id="SSF52954">
    <property type="entry name" value="Class II aaRS ABD-related"/>
    <property type="match status" value="1"/>
</dbReference>
<dbReference type="AlphaFoldDB" id="A0A369KS89"/>
<dbReference type="GO" id="GO:0004821">
    <property type="term" value="F:histidine-tRNA ligase activity"/>
    <property type="evidence" value="ECO:0007669"/>
    <property type="project" value="UniProtKB-UniRule"/>
</dbReference>
<keyword evidence="6 8" id="KW-0030">Aminoacyl-tRNA synthetase</keyword>
<keyword evidence="8" id="KW-0963">Cytoplasm</keyword>
<comment type="subunit">
    <text evidence="2 8">Homodimer.</text>
</comment>
<evidence type="ECO:0000259" key="10">
    <source>
        <dbReference type="PROSITE" id="PS50862"/>
    </source>
</evidence>
<dbReference type="PIRSF" id="PIRSF001549">
    <property type="entry name" value="His-tRNA_synth"/>
    <property type="match status" value="1"/>
</dbReference>
<feature type="binding site" evidence="9">
    <location>
        <position position="121"/>
    </location>
    <ligand>
        <name>L-histidine</name>
        <dbReference type="ChEBI" id="CHEBI:57595"/>
    </ligand>
</feature>
<protein>
    <recommendedName>
        <fullName evidence="8">Histidine--tRNA ligase</fullName>
        <ecNumber evidence="8">6.1.1.21</ecNumber>
    </recommendedName>
    <alternativeName>
        <fullName evidence="8">Histidyl-tRNA synthetase</fullName>
        <shortName evidence="8">HisRS</shortName>
    </alternativeName>
</protein>
<evidence type="ECO:0000256" key="1">
    <source>
        <dbReference type="ARBA" id="ARBA00008226"/>
    </source>
</evidence>